<comment type="catalytic activity">
    <reaction evidence="8 9">
        <text>thiamine + H2O = 5-(2-hydroxyethyl)-4-methylthiazole + 4-amino-5-hydroxymethyl-2-methylpyrimidine + H(+)</text>
        <dbReference type="Rhea" id="RHEA:17509"/>
        <dbReference type="ChEBI" id="CHEBI:15377"/>
        <dbReference type="ChEBI" id="CHEBI:15378"/>
        <dbReference type="ChEBI" id="CHEBI:16892"/>
        <dbReference type="ChEBI" id="CHEBI:17957"/>
        <dbReference type="ChEBI" id="CHEBI:18385"/>
        <dbReference type="EC" id="3.5.99.2"/>
    </reaction>
</comment>
<dbReference type="STRING" id="1121325.SAMN04515677_104342"/>
<proteinExistence type="inferred from homology"/>
<evidence type="ECO:0000256" key="3">
    <source>
        <dbReference type="ARBA" id="ARBA00010264"/>
    </source>
</evidence>
<comment type="function">
    <text evidence="9">Catalyzes an amino-pyrimidine hydrolysis reaction at the C5' of the pyrimidine moiety of thiamine compounds, a reaction that is part of a thiamine salvage pathway.</text>
</comment>
<evidence type="ECO:0000259" key="10">
    <source>
        <dbReference type="Pfam" id="PF03070"/>
    </source>
</evidence>
<keyword evidence="12" id="KW-1185">Reference proteome</keyword>
<comment type="catalytic activity">
    <reaction evidence="1 9">
        <text>4-amino-5-aminomethyl-2-methylpyrimidine + H2O = 4-amino-5-hydroxymethyl-2-methylpyrimidine + NH4(+)</text>
        <dbReference type="Rhea" id="RHEA:31799"/>
        <dbReference type="ChEBI" id="CHEBI:15377"/>
        <dbReference type="ChEBI" id="CHEBI:16892"/>
        <dbReference type="ChEBI" id="CHEBI:28938"/>
        <dbReference type="ChEBI" id="CHEBI:63416"/>
        <dbReference type="EC" id="3.5.99.2"/>
    </reaction>
</comment>
<keyword evidence="9" id="KW-0378">Hydrolase</keyword>
<keyword evidence="7 9" id="KW-0784">Thiamine biosynthesis</keyword>
<dbReference type="UniPathway" id="UPA00060"/>
<reference evidence="11 12" key="1">
    <citation type="submission" date="2016-10" db="EMBL/GenBank/DDBJ databases">
        <authorList>
            <person name="de Groot N.N."/>
        </authorList>
    </citation>
    <scope>NUCLEOTIDE SEQUENCE [LARGE SCALE GENOMIC DNA]</scope>
    <source>
        <strain evidence="11 12">DSM 797</strain>
    </source>
</reference>
<dbReference type="RefSeq" id="WP_092725746.1">
    <property type="nucleotide sequence ID" value="NZ_FNGW01000004.1"/>
</dbReference>
<comment type="similarity">
    <text evidence="3 9">Belongs to the TenA family.</text>
</comment>
<dbReference type="GO" id="GO:0050334">
    <property type="term" value="F:thiaminase activity"/>
    <property type="evidence" value="ECO:0007669"/>
    <property type="project" value="UniProtKB-EC"/>
</dbReference>
<dbReference type="Proteomes" id="UP000199068">
    <property type="component" value="Unassembled WGS sequence"/>
</dbReference>
<dbReference type="InterPro" id="IPR004305">
    <property type="entry name" value="Thiaminase-2/PQQC"/>
</dbReference>
<name>A0A1G9PHE3_9FIRM</name>
<dbReference type="InterPro" id="IPR050967">
    <property type="entry name" value="Thiamine_Salvage_TenA"/>
</dbReference>
<evidence type="ECO:0000256" key="9">
    <source>
        <dbReference type="RuleBase" id="RU363093"/>
    </source>
</evidence>
<protein>
    <recommendedName>
        <fullName evidence="6 9">Aminopyrimidine aminohydrolase</fullName>
        <ecNumber evidence="5 9">3.5.99.2</ecNumber>
    </recommendedName>
</protein>
<accession>A0A1G9PHE3</accession>
<dbReference type="PANTHER" id="PTHR43198">
    <property type="entry name" value="BIFUNCTIONAL TH2 PROTEIN"/>
    <property type="match status" value="1"/>
</dbReference>
<sequence length="224" mass="26728">MLFTERLFEGSKDIWESYLEHPFLKEIGEGTLDKEKFRKYLIQDYLYLKEYTKVYCMGVVKSNTIREMNMFYEGADGILNDETANHISYLKGFGENMDEIEKYEYHKNNESYTSYMKNVSLAGGAKEIISVILPCTWSYNYIGLKLKENYKEFMEDSFYKSWIEAYSSEGYTKFTNEWIDFTNEICKDLSEEEERNLISIFRKASIYEMDFWHMAYEGSELAYV</sequence>
<dbReference type="Gene3D" id="1.20.910.10">
    <property type="entry name" value="Heme oxygenase-like"/>
    <property type="match status" value="1"/>
</dbReference>
<dbReference type="InterPro" id="IPR027574">
    <property type="entry name" value="Thiaminase_II"/>
</dbReference>
<evidence type="ECO:0000256" key="6">
    <source>
        <dbReference type="ARBA" id="ARBA00013647"/>
    </source>
</evidence>
<comment type="pathway">
    <text evidence="2 9">Cofactor biosynthesis; thiamine diphosphate biosynthesis.</text>
</comment>
<dbReference type="EMBL" id="FNGW01000004">
    <property type="protein sequence ID" value="SDL97565.1"/>
    <property type="molecule type" value="Genomic_DNA"/>
</dbReference>
<dbReference type="InterPro" id="IPR016084">
    <property type="entry name" value="Haem_Oase-like_multi-hlx"/>
</dbReference>
<organism evidence="11 12">
    <name type="scientific">Romboutsia lituseburensis DSM 797</name>
    <dbReference type="NCBI Taxonomy" id="1121325"/>
    <lineage>
        <taxon>Bacteria</taxon>
        <taxon>Bacillati</taxon>
        <taxon>Bacillota</taxon>
        <taxon>Clostridia</taxon>
        <taxon>Peptostreptococcales</taxon>
        <taxon>Peptostreptococcaceae</taxon>
        <taxon>Romboutsia</taxon>
    </lineage>
</organism>
<dbReference type="AlphaFoldDB" id="A0A1G9PHE3"/>
<evidence type="ECO:0000256" key="2">
    <source>
        <dbReference type="ARBA" id="ARBA00004948"/>
    </source>
</evidence>
<evidence type="ECO:0000256" key="7">
    <source>
        <dbReference type="ARBA" id="ARBA00022977"/>
    </source>
</evidence>
<evidence type="ECO:0000256" key="5">
    <source>
        <dbReference type="ARBA" id="ARBA00012684"/>
    </source>
</evidence>
<dbReference type="Pfam" id="PF03070">
    <property type="entry name" value="TENA_THI-4"/>
    <property type="match status" value="1"/>
</dbReference>
<feature type="domain" description="Thiaminase-2/PQQC" evidence="10">
    <location>
        <begin position="12"/>
        <end position="217"/>
    </location>
</feature>
<dbReference type="GO" id="GO:0009229">
    <property type="term" value="P:thiamine diphosphate biosynthetic process"/>
    <property type="evidence" value="ECO:0007669"/>
    <property type="project" value="UniProtKB-UniPathway"/>
</dbReference>
<evidence type="ECO:0000313" key="11">
    <source>
        <dbReference type="EMBL" id="SDL97565.1"/>
    </source>
</evidence>
<dbReference type="GO" id="GO:0009228">
    <property type="term" value="P:thiamine biosynthetic process"/>
    <property type="evidence" value="ECO:0007669"/>
    <property type="project" value="UniProtKB-KW"/>
</dbReference>
<dbReference type="SUPFAM" id="SSF48613">
    <property type="entry name" value="Heme oxygenase-like"/>
    <property type="match status" value="1"/>
</dbReference>
<gene>
    <name evidence="11" type="ORF">SAMN04515677_104342</name>
</gene>
<dbReference type="GO" id="GO:0005829">
    <property type="term" value="C:cytosol"/>
    <property type="evidence" value="ECO:0007669"/>
    <property type="project" value="TreeGrafter"/>
</dbReference>
<evidence type="ECO:0000313" key="12">
    <source>
        <dbReference type="Proteomes" id="UP000199068"/>
    </source>
</evidence>
<evidence type="ECO:0000256" key="8">
    <source>
        <dbReference type="ARBA" id="ARBA00048337"/>
    </source>
</evidence>
<evidence type="ECO:0000256" key="1">
    <source>
        <dbReference type="ARBA" id="ARBA00001881"/>
    </source>
</evidence>
<comment type="subunit">
    <text evidence="4">Homotetramer.</text>
</comment>
<evidence type="ECO:0000256" key="4">
    <source>
        <dbReference type="ARBA" id="ARBA00011881"/>
    </source>
</evidence>
<dbReference type="PANTHER" id="PTHR43198:SF2">
    <property type="entry name" value="SI:CH1073-67J19.1-RELATED"/>
    <property type="match status" value="1"/>
</dbReference>
<dbReference type="EC" id="3.5.99.2" evidence="5 9"/>
<dbReference type="CDD" id="cd19369">
    <property type="entry name" value="TenA_C-like"/>
    <property type="match status" value="1"/>
</dbReference>
<dbReference type="NCBIfam" id="TIGR04306">
    <property type="entry name" value="salvage_TenA"/>
    <property type="match status" value="1"/>
</dbReference>